<feature type="binding site" evidence="7">
    <location>
        <position position="281"/>
    </location>
    <ligand>
        <name>carbamoyl phosphate</name>
        <dbReference type="ChEBI" id="CHEBI:58228"/>
    </ligand>
</feature>
<evidence type="ECO:0000256" key="6">
    <source>
        <dbReference type="ARBA" id="ARBA00048859"/>
    </source>
</evidence>
<evidence type="ECO:0000256" key="7">
    <source>
        <dbReference type="HAMAP-Rule" id="MF_00001"/>
    </source>
</evidence>
<dbReference type="InterPro" id="IPR006130">
    <property type="entry name" value="Asp/Orn_carbamoylTrfase"/>
</dbReference>
<dbReference type="FunFam" id="3.40.50.1370:FF:000007">
    <property type="entry name" value="Aspartate carbamoyltransferase"/>
    <property type="match status" value="1"/>
</dbReference>
<evidence type="ECO:0000256" key="2">
    <source>
        <dbReference type="ARBA" id="ARBA00008896"/>
    </source>
</evidence>
<evidence type="ECO:0000256" key="4">
    <source>
        <dbReference type="ARBA" id="ARBA00022975"/>
    </source>
</evidence>
<protein>
    <recommendedName>
        <fullName evidence="7">Aspartate carbamoyltransferase</fullName>
        <ecNumber evidence="7">2.1.3.2</ecNumber>
    </recommendedName>
    <alternativeName>
        <fullName evidence="7">Aspartate transcarbamylase</fullName>
        <shortName evidence="7">ATCase</shortName>
    </alternativeName>
</protein>
<dbReference type="SUPFAM" id="SSF53671">
    <property type="entry name" value="Aspartate/ornithine carbamoyltransferase"/>
    <property type="match status" value="1"/>
</dbReference>
<organism evidence="10 11">
    <name type="scientific">Amphritea balenae</name>
    <dbReference type="NCBI Taxonomy" id="452629"/>
    <lineage>
        <taxon>Bacteria</taxon>
        <taxon>Pseudomonadati</taxon>
        <taxon>Pseudomonadota</taxon>
        <taxon>Gammaproteobacteria</taxon>
        <taxon>Oceanospirillales</taxon>
        <taxon>Oceanospirillaceae</taxon>
        <taxon>Amphritea</taxon>
    </lineage>
</organism>
<dbReference type="PANTHER" id="PTHR45753:SF6">
    <property type="entry name" value="ASPARTATE CARBAMOYLTRANSFERASE"/>
    <property type="match status" value="1"/>
</dbReference>
<dbReference type="InterPro" id="IPR036901">
    <property type="entry name" value="Asp/Orn_carbamoylTrfase_sf"/>
</dbReference>
<comment type="function">
    <text evidence="5 7">Catalyzes the condensation of carbamoyl phosphate and aspartate to form carbamoyl aspartate and inorganic phosphate, the committed step in the de novo pyrimidine nucleotide biosynthesis pathway.</text>
</comment>
<feature type="binding site" evidence="7">
    <location>
        <position position="99"/>
    </location>
    <ligand>
        <name>L-aspartate</name>
        <dbReference type="ChEBI" id="CHEBI:29991"/>
    </ligand>
</feature>
<feature type="binding site" evidence="7">
    <location>
        <position position="151"/>
    </location>
    <ligand>
        <name>carbamoyl phosphate</name>
        <dbReference type="ChEBI" id="CHEBI:58228"/>
    </ligand>
</feature>
<comment type="catalytic activity">
    <reaction evidence="6 7">
        <text>carbamoyl phosphate + L-aspartate = N-carbamoyl-L-aspartate + phosphate + H(+)</text>
        <dbReference type="Rhea" id="RHEA:20013"/>
        <dbReference type="ChEBI" id="CHEBI:15378"/>
        <dbReference type="ChEBI" id="CHEBI:29991"/>
        <dbReference type="ChEBI" id="CHEBI:32814"/>
        <dbReference type="ChEBI" id="CHEBI:43474"/>
        <dbReference type="ChEBI" id="CHEBI:58228"/>
        <dbReference type="EC" id="2.1.3.2"/>
    </reaction>
</comment>
<dbReference type="FunFam" id="3.40.50.1370:FF:000006">
    <property type="entry name" value="Aspartate carbamoyltransferase"/>
    <property type="match status" value="1"/>
</dbReference>
<feature type="domain" description="Aspartate/ornithine carbamoyltransferase Asp/Orn-binding" evidence="8">
    <location>
        <begin position="174"/>
        <end position="317"/>
    </location>
</feature>
<dbReference type="InterPro" id="IPR006132">
    <property type="entry name" value="Asp/Orn_carbamoyltranf_P-bd"/>
</dbReference>
<dbReference type="EC" id="2.1.3.2" evidence="7"/>
<dbReference type="HAMAP" id="MF_00001">
    <property type="entry name" value="Asp_carb_tr"/>
    <property type="match status" value="1"/>
</dbReference>
<evidence type="ECO:0000256" key="5">
    <source>
        <dbReference type="ARBA" id="ARBA00043884"/>
    </source>
</evidence>
<dbReference type="UniPathway" id="UPA00070">
    <property type="reaction ID" value="UER00116"/>
</dbReference>
<feature type="binding site" evidence="7">
    <location>
        <position position="280"/>
    </location>
    <ligand>
        <name>carbamoyl phosphate</name>
        <dbReference type="ChEBI" id="CHEBI:58228"/>
    </ligand>
</feature>
<dbReference type="GO" id="GO:0016597">
    <property type="term" value="F:amino acid binding"/>
    <property type="evidence" value="ECO:0007669"/>
    <property type="project" value="InterPro"/>
</dbReference>
<dbReference type="EMBL" id="RQXV01000013">
    <property type="protein sequence ID" value="RRC97192.1"/>
    <property type="molecule type" value="Genomic_DNA"/>
</dbReference>
<comment type="subunit">
    <text evidence="7">Heterododecamer (2C3:3R2) of six catalytic PyrB chains organized as two trimers (C3), and six regulatory PyrI chains organized as three dimers (R2).</text>
</comment>
<feature type="domain" description="Aspartate/ornithine carbamoyltransferase carbamoyl-P binding" evidence="9">
    <location>
        <begin position="19"/>
        <end position="164"/>
    </location>
</feature>
<evidence type="ECO:0000313" key="10">
    <source>
        <dbReference type="EMBL" id="RRC97192.1"/>
    </source>
</evidence>
<dbReference type="Pfam" id="PF00185">
    <property type="entry name" value="OTCace"/>
    <property type="match status" value="1"/>
</dbReference>
<dbReference type="GO" id="GO:0005829">
    <property type="term" value="C:cytosol"/>
    <property type="evidence" value="ECO:0007669"/>
    <property type="project" value="TreeGrafter"/>
</dbReference>
<comment type="similarity">
    <text evidence="2 7">Belongs to the aspartate/ornithine carbamoyltransferase superfamily. ATCase family.</text>
</comment>
<feature type="binding site" evidence="7">
    <location>
        <position position="121"/>
    </location>
    <ligand>
        <name>carbamoyl phosphate</name>
        <dbReference type="ChEBI" id="CHEBI:58228"/>
    </ligand>
</feature>
<dbReference type="OrthoDB" id="9774690at2"/>
<dbReference type="GO" id="GO:0044205">
    <property type="term" value="P:'de novo' UMP biosynthetic process"/>
    <property type="evidence" value="ECO:0007669"/>
    <property type="project" value="UniProtKB-UniRule"/>
</dbReference>
<gene>
    <name evidence="7" type="primary">pyrB</name>
    <name evidence="10" type="ORF">EHS89_18450</name>
</gene>
<sequence>MFEQQDPNLIQLNNAGQLKHFLTTEGLSRELLTEILDTADSFVDMSAQQVKKVPLLRGKTVVNLFFEASTRTASTFELAAKRLSADVLNLNIKTSSTSKGETLKDTLMTMEAMHSDMFVVRHSDSGAAHYIAANVTPNVAVINAGDGRHAHPTQAMLDMLTIRQHKGSFEPLIVAIVGDILHSRVARSQIHALRALGAAEIRVIAPTTLLPRHIEALGVKVFTDMNQGLKDVDVVMMLRLQKERMQSALLPSEAEFYKLYGLTEEKLKLTHPDSIVMHPGPINRGVEIETAVADGPKSMILKQVTNGIAVRMAVMSMSMGGQMTEQQAERQSETGE</sequence>
<dbReference type="Gene3D" id="3.40.50.1370">
    <property type="entry name" value="Aspartate/ornithine carbamoyltransferase"/>
    <property type="match status" value="2"/>
</dbReference>
<feature type="binding site" evidence="7">
    <location>
        <position position="184"/>
    </location>
    <ligand>
        <name>L-aspartate</name>
        <dbReference type="ChEBI" id="CHEBI:29991"/>
    </ligand>
</feature>
<dbReference type="PRINTS" id="PR00101">
    <property type="entry name" value="ATCASE"/>
</dbReference>
<feature type="binding site" evidence="7">
    <location>
        <position position="72"/>
    </location>
    <ligand>
        <name>carbamoyl phosphate</name>
        <dbReference type="ChEBI" id="CHEBI:58228"/>
    </ligand>
</feature>
<evidence type="ECO:0000256" key="3">
    <source>
        <dbReference type="ARBA" id="ARBA00022679"/>
    </source>
</evidence>
<evidence type="ECO:0000259" key="8">
    <source>
        <dbReference type="Pfam" id="PF00185"/>
    </source>
</evidence>
<dbReference type="RefSeq" id="WP_124927650.1">
    <property type="nucleotide sequence ID" value="NZ_BMOH01000002.1"/>
</dbReference>
<proteinExistence type="inferred from homology"/>
<dbReference type="AlphaFoldDB" id="A0A3P1SLN7"/>
<comment type="pathway">
    <text evidence="1 7">Pyrimidine metabolism; UMP biosynthesis via de novo pathway; (S)-dihydroorotate from bicarbonate: step 2/3.</text>
</comment>
<dbReference type="InterPro" id="IPR006131">
    <property type="entry name" value="Asp_carbamoyltransf_Asp/Orn-bd"/>
</dbReference>
<comment type="caution">
    <text evidence="10">The sequence shown here is derived from an EMBL/GenBank/DDBJ whole genome shotgun (WGS) entry which is preliminary data.</text>
</comment>
<dbReference type="Proteomes" id="UP000267535">
    <property type="component" value="Unassembled WGS sequence"/>
</dbReference>
<feature type="binding site" evidence="7">
    <location>
        <position position="239"/>
    </location>
    <ligand>
        <name>L-aspartate</name>
        <dbReference type="ChEBI" id="CHEBI:29991"/>
    </ligand>
</feature>
<dbReference type="GO" id="GO:0004070">
    <property type="term" value="F:aspartate carbamoyltransferase activity"/>
    <property type="evidence" value="ECO:0007669"/>
    <property type="project" value="UniProtKB-UniRule"/>
</dbReference>
<dbReference type="PROSITE" id="PS00097">
    <property type="entry name" value="CARBAMOYLTRANSFERASE"/>
    <property type="match status" value="1"/>
</dbReference>
<feature type="binding site" evidence="7">
    <location>
        <position position="71"/>
    </location>
    <ligand>
        <name>carbamoyl phosphate</name>
        <dbReference type="ChEBI" id="CHEBI:58228"/>
    </ligand>
</feature>
<dbReference type="NCBIfam" id="TIGR00670">
    <property type="entry name" value="asp_carb_tr"/>
    <property type="match status" value="1"/>
</dbReference>
<dbReference type="Pfam" id="PF02729">
    <property type="entry name" value="OTCace_N"/>
    <property type="match status" value="1"/>
</dbReference>
<dbReference type="GO" id="GO:0006207">
    <property type="term" value="P:'de novo' pyrimidine nucleobase biosynthetic process"/>
    <property type="evidence" value="ECO:0007669"/>
    <property type="project" value="InterPro"/>
</dbReference>
<evidence type="ECO:0000256" key="1">
    <source>
        <dbReference type="ARBA" id="ARBA00004852"/>
    </source>
</evidence>
<dbReference type="PRINTS" id="PR00100">
    <property type="entry name" value="AOTCASE"/>
</dbReference>
<keyword evidence="11" id="KW-1185">Reference proteome</keyword>
<evidence type="ECO:0000259" key="9">
    <source>
        <dbReference type="Pfam" id="PF02729"/>
    </source>
</evidence>
<keyword evidence="3 7" id="KW-0808">Transferase</keyword>
<evidence type="ECO:0000313" key="11">
    <source>
        <dbReference type="Proteomes" id="UP000267535"/>
    </source>
</evidence>
<accession>A0A3P1SLN7</accession>
<reference evidence="10 11" key="1">
    <citation type="submission" date="2018-11" db="EMBL/GenBank/DDBJ databases">
        <title>The draft genome sequence of Amphritea balenae JAMM 1525T.</title>
        <authorList>
            <person name="Fang Z."/>
            <person name="Zhang Y."/>
            <person name="Han X."/>
        </authorList>
    </citation>
    <scope>NUCLEOTIDE SEQUENCE [LARGE SCALE GENOMIC DNA]</scope>
    <source>
        <strain evidence="10 11">JAMM 1525</strain>
    </source>
</reference>
<dbReference type="NCBIfam" id="NF002032">
    <property type="entry name" value="PRK00856.1"/>
    <property type="match status" value="1"/>
</dbReference>
<dbReference type="InterPro" id="IPR002082">
    <property type="entry name" value="Asp_carbamoyltransf"/>
</dbReference>
<feature type="binding site" evidence="7">
    <location>
        <position position="154"/>
    </location>
    <ligand>
        <name>carbamoyl phosphate</name>
        <dbReference type="ChEBI" id="CHEBI:58228"/>
    </ligand>
</feature>
<dbReference type="GO" id="GO:0006520">
    <property type="term" value="P:amino acid metabolic process"/>
    <property type="evidence" value="ECO:0007669"/>
    <property type="project" value="InterPro"/>
</dbReference>
<keyword evidence="4 7" id="KW-0665">Pyrimidine biosynthesis</keyword>
<name>A0A3P1SLN7_9GAMM</name>
<dbReference type="PANTHER" id="PTHR45753">
    <property type="entry name" value="ORNITHINE CARBAMOYLTRANSFERASE, MITOCHONDRIAL"/>
    <property type="match status" value="1"/>
</dbReference>